<dbReference type="AlphaFoldDB" id="A0A0C2WV44"/>
<dbReference type="Proteomes" id="UP000054549">
    <property type="component" value="Unassembled WGS sequence"/>
</dbReference>
<accession>A0A0C2WV44</accession>
<protein>
    <submittedName>
        <fullName evidence="1">Uncharacterized protein</fullName>
    </submittedName>
</protein>
<keyword evidence="2" id="KW-1185">Reference proteome</keyword>
<sequence>MHYNHHLPRSEQSISRRPVVTGLNNQKFGPGQDLTCNILSLSCMEMTTVKILYGMFRTDEQTGLIDVVEEPKIEHSVHESIKW</sequence>
<name>A0A0C2WV44_AMAMK</name>
<dbReference type="InParanoid" id="A0A0C2WV44"/>
<gene>
    <name evidence="1" type="ORF">M378DRAFT_161928</name>
</gene>
<reference evidence="1 2" key="1">
    <citation type="submission" date="2014-04" db="EMBL/GenBank/DDBJ databases">
        <title>Evolutionary Origins and Diversification of the Mycorrhizal Mutualists.</title>
        <authorList>
            <consortium name="DOE Joint Genome Institute"/>
            <consortium name="Mycorrhizal Genomics Consortium"/>
            <person name="Kohler A."/>
            <person name="Kuo A."/>
            <person name="Nagy L.G."/>
            <person name="Floudas D."/>
            <person name="Copeland A."/>
            <person name="Barry K.W."/>
            <person name="Cichocki N."/>
            <person name="Veneault-Fourrey C."/>
            <person name="LaButti K."/>
            <person name="Lindquist E.A."/>
            <person name="Lipzen A."/>
            <person name="Lundell T."/>
            <person name="Morin E."/>
            <person name="Murat C."/>
            <person name="Riley R."/>
            <person name="Ohm R."/>
            <person name="Sun H."/>
            <person name="Tunlid A."/>
            <person name="Henrissat B."/>
            <person name="Grigoriev I.V."/>
            <person name="Hibbett D.S."/>
            <person name="Martin F."/>
        </authorList>
    </citation>
    <scope>NUCLEOTIDE SEQUENCE [LARGE SCALE GENOMIC DNA]</scope>
    <source>
        <strain evidence="1 2">Koide BX008</strain>
    </source>
</reference>
<proteinExistence type="predicted"/>
<dbReference type="EMBL" id="KN818241">
    <property type="protein sequence ID" value="KIL65622.1"/>
    <property type="molecule type" value="Genomic_DNA"/>
</dbReference>
<organism evidence="1 2">
    <name type="scientific">Amanita muscaria (strain Koide BX008)</name>
    <dbReference type="NCBI Taxonomy" id="946122"/>
    <lineage>
        <taxon>Eukaryota</taxon>
        <taxon>Fungi</taxon>
        <taxon>Dikarya</taxon>
        <taxon>Basidiomycota</taxon>
        <taxon>Agaricomycotina</taxon>
        <taxon>Agaricomycetes</taxon>
        <taxon>Agaricomycetidae</taxon>
        <taxon>Agaricales</taxon>
        <taxon>Pluteineae</taxon>
        <taxon>Amanitaceae</taxon>
        <taxon>Amanita</taxon>
    </lineage>
</organism>
<evidence type="ECO:0000313" key="1">
    <source>
        <dbReference type="EMBL" id="KIL65622.1"/>
    </source>
</evidence>
<dbReference type="HOGENOM" id="CLU_2542075_0_0_1"/>
<evidence type="ECO:0000313" key="2">
    <source>
        <dbReference type="Proteomes" id="UP000054549"/>
    </source>
</evidence>